<name>A0A975GQL0_9BACT</name>
<gene>
    <name evidence="1" type="ORF">dnm_060750</name>
</gene>
<dbReference type="EMBL" id="CP061800">
    <property type="protein sequence ID" value="QTA90015.1"/>
    <property type="molecule type" value="Genomic_DNA"/>
</dbReference>
<proteinExistence type="predicted"/>
<evidence type="ECO:0000313" key="2">
    <source>
        <dbReference type="Proteomes" id="UP000663722"/>
    </source>
</evidence>
<keyword evidence="2" id="KW-1185">Reference proteome</keyword>
<dbReference type="Proteomes" id="UP000663722">
    <property type="component" value="Chromosome"/>
</dbReference>
<protein>
    <submittedName>
        <fullName evidence="1">Uncharacterized protein</fullName>
    </submittedName>
</protein>
<dbReference type="KEGG" id="dmm:dnm_060750"/>
<accession>A0A975GQL0</accession>
<sequence length="78" mass="8732">MSIPGEHFGVLSTFAERDLPLPDGICNPVRNVCCLGPVNISAGVSEPWRGICQSPASNRRVFYLLRNPYYLVSLRRVR</sequence>
<organism evidence="1 2">
    <name type="scientific">Desulfonema magnum</name>
    <dbReference type="NCBI Taxonomy" id="45655"/>
    <lineage>
        <taxon>Bacteria</taxon>
        <taxon>Pseudomonadati</taxon>
        <taxon>Thermodesulfobacteriota</taxon>
        <taxon>Desulfobacteria</taxon>
        <taxon>Desulfobacterales</taxon>
        <taxon>Desulfococcaceae</taxon>
        <taxon>Desulfonema</taxon>
    </lineage>
</organism>
<dbReference type="AlphaFoldDB" id="A0A975GQL0"/>
<reference evidence="1" key="1">
    <citation type="journal article" date="2021" name="Microb. Physiol.">
        <title>Proteogenomic Insights into the Physiology of Marine, Sulfate-Reducing, Filamentous Desulfonema limicola and Desulfonema magnum.</title>
        <authorList>
            <person name="Schnaars V."/>
            <person name="Wohlbrand L."/>
            <person name="Scheve S."/>
            <person name="Hinrichs C."/>
            <person name="Reinhardt R."/>
            <person name="Rabus R."/>
        </authorList>
    </citation>
    <scope>NUCLEOTIDE SEQUENCE</scope>
    <source>
        <strain evidence="1">4be13</strain>
    </source>
</reference>
<evidence type="ECO:0000313" key="1">
    <source>
        <dbReference type="EMBL" id="QTA90015.1"/>
    </source>
</evidence>